<feature type="binding site" evidence="5">
    <location>
        <position position="262"/>
    </location>
    <ligand>
        <name>S-adenosyl-L-methionine</name>
        <dbReference type="ChEBI" id="CHEBI:59789"/>
    </ligand>
</feature>
<dbReference type="AlphaFoldDB" id="A0AAJ0UI05"/>
<dbReference type="GO" id="GO:0003723">
    <property type="term" value="F:RNA binding"/>
    <property type="evidence" value="ECO:0007669"/>
    <property type="project" value="UniProtKB-UniRule"/>
</dbReference>
<dbReference type="GO" id="GO:0001510">
    <property type="term" value="P:RNA methylation"/>
    <property type="evidence" value="ECO:0007669"/>
    <property type="project" value="InterPro"/>
</dbReference>
<evidence type="ECO:0000256" key="1">
    <source>
        <dbReference type="ARBA" id="ARBA00022603"/>
    </source>
</evidence>
<evidence type="ECO:0000313" key="8">
    <source>
        <dbReference type="EMBL" id="MBK5931849.1"/>
    </source>
</evidence>
<comment type="caution">
    <text evidence="8">The sequence shown here is derived from an EMBL/GenBank/DDBJ whole genome shotgun (WGS) entry which is preliminary data.</text>
</comment>
<dbReference type="Gene3D" id="3.40.50.150">
    <property type="entry name" value="Vaccinia Virus protein VP39"/>
    <property type="match status" value="1"/>
</dbReference>
<feature type="binding site" evidence="5">
    <location>
        <position position="218"/>
    </location>
    <ligand>
        <name>S-adenosyl-L-methionine</name>
        <dbReference type="ChEBI" id="CHEBI:59789"/>
    </ligand>
</feature>
<evidence type="ECO:0000256" key="5">
    <source>
        <dbReference type="PROSITE-ProRule" id="PRU01023"/>
    </source>
</evidence>
<dbReference type="EMBL" id="NHSF01000070">
    <property type="protein sequence ID" value="MBK5931849.1"/>
    <property type="molecule type" value="Genomic_DNA"/>
</dbReference>
<feature type="binding site" evidence="5">
    <location>
        <position position="245"/>
    </location>
    <ligand>
        <name>S-adenosyl-L-methionine</name>
        <dbReference type="ChEBI" id="CHEBI:59789"/>
    </ligand>
</feature>
<dbReference type="Pfam" id="PF01189">
    <property type="entry name" value="Methyltr_RsmB-F"/>
    <property type="match status" value="2"/>
</dbReference>
<gene>
    <name evidence="8" type="ORF">CCR82_15265</name>
</gene>
<reference evidence="8" key="2">
    <citation type="journal article" date="2020" name="Microorganisms">
        <title>Osmotic Adaptation and Compatible Solute Biosynthesis of Phototrophic Bacteria as Revealed from Genome Analyses.</title>
        <authorList>
            <person name="Imhoff J.F."/>
            <person name="Rahn T."/>
            <person name="Kunzel S."/>
            <person name="Keller A."/>
            <person name="Neulinger S.C."/>
        </authorList>
    </citation>
    <scope>NUCLEOTIDE SEQUENCE</scope>
    <source>
        <strain evidence="8">DSM 4395</strain>
    </source>
</reference>
<dbReference type="InterPro" id="IPR029063">
    <property type="entry name" value="SAM-dependent_MTases_sf"/>
</dbReference>
<feature type="domain" description="SAM-dependent MTase RsmB/NOP-type" evidence="7">
    <location>
        <begin position="53"/>
        <end position="411"/>
    </location>
</feature>
<dbReference type="PANTHER" id="PTHR22808">
    <property type="entry name" value="NCL1 YEAST -RELATED NOL1/NOP2/FMU SUN DOMAIN-CONTAINING"/>
    <property type="match status" value="1"/>
</dbReference>
<evidence type="ECO:0000259" key="7">
    <source>
        <dbReference type="PROSITE" id="PS51686"/>
    </source>
</evidence>
<dbReference type="PRINTS" id="PR02008">
    <property type="entry name" value="RCMTFAMILY"/>
</dbReference>
<keyword evidence="9" id="KW-1185">Reference proteome</keyword>
<name>A0AAJ0UI05_HALSE</name>
<reference evidence="8" key="1">
    <citation type="submission" date="2017-05" db="EMBL/GenBank/DDBJ databases">
        <authorList>
            <person name="Imhoff J.F."/>
            <person name="Rahn T."/>
            <person name="Kuenzel S."/>
            <person name="Neulinger S.C."/>
        </authorList>
    </citation>
    <scope>NUCLEOTIDE SEQUENCE</scope>
    <source>
        <strain evidence="8">DSM 4395</strain>
    </source>
</reference>
<evidence type="ECO:0000313" key="9">
    <source>
        <dbReference type="Proteomes" id="UP001296967"/>
    </source>
</evidence>
<dbReference type="InterPro" id="IPR049560">
    <property type="entry name" value="MeTrfase_RsmB-F_NOP2_cat"/>
</dbReference>
<dbReference type="Proteomes" id="UP001296967">
    <property type="component" value="Unassembled WGS sequence"/>
</dbReference>
<evidence type="ECO:0000256" key="4">
    <source>
        <dbReference type="ARBA" id="ARBA00022884"/>
    </source>
</evidence>
<dbReference type="PROSITE" id="PS51686">
    <property type="entry name" value="SAM_MT_RSMB_NOP"/>
    <property type="match status" value="1"/>
</dbReference>
<keyword evidence="1 5" id="KW-0489">Methyltransferase</keyword>
<keyword evidence="4 5" id="KW-0694">RNA-binding</keyword>
<organism evidence="8 9">
    <name type="scientific">Halochromatium salexigens</name>
    <name type="common">Chromatium salexigens</name>
    <dbReference type="NCBI Taxonomy" id="49447"/>
    <lineage>
        <taxon>Bacteria</taxon>
        <taxon>Pseudomonadati</taxon>
        <taxon>Pseudomonadota</taxon>
        <taxon>Gammaproteobacteria</taxon>
        <taxon>Chromatiales</taxon>
        <taxon>Chromatiaceae</taxon>
        <taxon>Halochromatium</taxon>
    </lineage>
</organism>
<evidence type="ECO:0000256" key="3">
    <source>
        <dbReference type="ARBA" id="ARBA00022691"/>
    </source>
</evidence>
<keyword evidence="3 5" id="KW-0949">S-adenosyl-L-methionine</keyword>
<comment type="similarity">
    <text evidence="5">Belongs to the class I-like SAM-binding methyltransferase superfamily. RsmB/NOP family.</text>
</comment>
<dbReference type="GO" id="GO:0008173">
    <property type="term" value="F:RNA methyltransferase activity"/>
    <property type="evidence" value="ECO:0007669"/>
    <property type="project" value="InterPro"/>
</dbReference>
<evidence type="ECO:0000256" key="2">
    <source>
        <dbReference type="ARBA" id="ARBA00022679"/>
    </source>
</evidence>
<dbReference type="RefSeq" id="WP_242513526.1">
    <property type="nucleotide sequence ID" value="NZ_NHSF01000070.1"/>
</dbReference>
<keyword evidence="2 5" id="KW-0808">Transferase</keyword>
<dbReference type="InterPro" id="IPR023267">
    <property type="entry name" value="RCMT"/>
</dbReference>
<protein>
    <recommendedName>
        <fullName evidence="7">SAM-dependent MTase RsmB/NOP-type domain-containing protein</fullName>
    </recommendedName>
</protein>
<feature type="active site" description="Nucleophile" evidence="5">
    <location>
        <position position="337"/>
    </location>
</feature>
<dbReference type="SUPFAM" id="SSF53335">
    <property type="entry name" value="S-adenosyl-L-methionine-dependent methyltransferases"/>
    <property type="match status" value="1"/>
</dbReference>
<accession>A0AAJ0UI05</accession>
<evidence type="ECO:0000256" key="6">
    <source>
        <dbReference type="SAM" id="MobiDB-lite"/>
    </source>
</evidence>
<sequence length="589" mass="63334">MRRIAPLLQAHPASAQVLSVVLNPPSTVRADLEAALGRYRCLFDQQVDDWDGFIATLLRPLPTWIWANPLRIEGQQLRALIAEEGVNAEPVPWLNPWWSSVALRVAALKDEAGQQHSASSPESLGPNSAGLDSLSASAITVAASSPIALRLPPGFKAGQRWWYCAGLAHAQEAVSQLPVMLLDVHPGQRVLDLCAAPGGKSAQLALALGNRGTLLANDFAAERIAALQGNLDRLGVLNCSTTRCDGGNYPAAAGGFDRILVDAPCSSEGTLRRNPSLVQRGAQGGRDRGDLASGTLARAHAGIGPERSQRMAGRQRALLRKAVQLCRPGGRIVYSTCTFAPEENELIVAEILDEQNGHLELLPCEVPDLLTGAGVTHWQGRQLDPSLSRCLRIWPQANDTGGFFIAVLHKSARAPGLGDAASARPQHSRPHPSQHPLQLEADDDGWRRELCDHYGLSASALAERRFHRQTRRGLHLVAADHHPPAAPSPQGSGLFAYRTNIRPPKLTTGAALLLGSAAARQTLELSSEQRDCYLRRELLHPDPAQVADCRPGQVLVRHRGFTLGVALLHRSGDLESLFPSRWSGCTAGA</sequence>
<dbReference type="InterPro" id="IPR001678">
    <property type="entry name" value="MeTrfase_RsmB-F_NOP2_dom"/>
</dbReference>
<feature type="region of interest" description="Disordered" evidence="6">
    <location>
        <begin position="416"/>
        <end position="439"/>
    </location>
</feature>
<proteinExistence type="inferred from homology"/>
<dbReference type="CDD" id="cd02440">
    <property type="entry name" value="AdoMet_MTases"/>
    <property type="match status" value="1"/>
</dbReference>
<feature type="binding site" evidence="5">
    <location>
        <begin position="194"/>
        <end position="200"/>
    </location>
    <ligand>
        <name>S-adenosyl-L-methionine</name>
        <dbReference type="ChEBI" id="CHEBI:59789"/>
    </ligand>
</feature>